<feature type="non-terminal residue" evidence="1">
    <location>
        <position position="2508"/>
    </location>
</feature>
<dbReference type="EMBL" id="JARRAF010000074">
    <property type="protein sequence ID" value="MDK2126957.1"/>
    <property type="molecule type" value="Genomic_DNA"/>
</dbReference>
<proteinExistence type="predicted"/>
<dbReference type="PANTHER" id="PTHR32305:SF15">
    <property type="entry name" value="PROTEIN RHSA-RELATED"/>
    <property type="match status" value="1"/>
</dbReference>
<evidence type="ECO:0000313" key="2">
    <source>
        <dbReference type="Proteomes" id="UP001172778"/>
    </source>
</evidence>
<feature type="non-terminal residue" evidence="1">
    <location>
        <position position="1"/>
    </location>
</feature>
<dbReference type="InterPro" id="IPR031325">
    <property type="entry name" value="RHS_repeat"/>
</dbReference>
<protein>
    <recommendedName>
        <fullName evidence="3">YD repeat-containing protein</fullName>
    </recommendedName>
</protein>
<name>A0ABT7E7R5_9NEIS</name>
<evidence type="ECO:0000313" key="1">
    <source>
        <dbReference type="EMBL" id="MDK2126957.1"/>
    </source>
</evidence>
<sequence length="2508" mass="276467">PSKAIADASKKLAELRKPFLNGARTATEADTKAIATAQAELDNLWKSASTQATRHLYDAAGRKIATTDATGHSTFYIYDEANRLAYSVVQVKDTQNPSNDSKTTYQVSELHYTTFGEVERTVTHDDSIIRSDLNSAAAATLVGQFGQALNRTQMATLVREAFTDTSKTHTASKSYTRRGQLESSTDVAGYITRNTYNAFGELATQTTPSVRYANGYRGNFTAPTPGTAQETVTQYLRDQRGLVTQTIVDDGEKQLKLTTKTEYDAFGRAIKVRDGQRIKTGATDYASETQYDRLGRIKSVKDGLGHLSHTEYDSFDRVIKTIDAMGNVVSYGYEDAVKDLVRVKGEDFNLPVIRLTTTHQSQDKSVTIKTVTIKDLFGNVVATTDELGVKTRYEYDLSGQLKSVRQYADADSTGVELSHNTYLADGKLSESIDAYGTKTLYSYDGANRLLSKVKDPDGLKLTTLFAFSPDNNSVTQTDPDGQITRTEYDAKGRVQATIRGTGDAQIRTEYLYDAQGQVLRIDEGVTGSGDSWHAQKSTAYEYDAAGRKIAEILAPDAEPAEQVVTRFHYDASNRLILKEQRAQDGKVSTADKFTGYLYDGAGRVIVTLERTGADKLAVRQNLYNANGQLQTTIAFADELNAGAMATIFARTGTLDGNNTGGLDANLAGEVKSAWSEAASWYGKAINNPANRVDAYVYDDFGRRIWHVDSENHATRTVYDAAGNVVRTTRYATPINWDRAGSHYLLSTAPTPTSSAADRVNRVVYNSLGQPVYQIDAMGYVTESRFDVAGKLIAKVRYAAGLQLAPGAKSRPSATYADYAADWDAYQDAHLDPKNPVQNLADWTSLITPLVNTSKDRSEYLTYDAAGRQQYHLDAEGYLSKTEYLSNQGGEVKQTRYDGVPVNAGGISQWLKLDAPQRQALASQGQTGKAIATRTIYDTAGRVKYRVDGEGYWTEIQYNVGTGSEIERRMKTAGQQFGDAYEVHRYYDAAGRLSREERPAEPGSGSVDQKTYYTYDGANNLVTLKSGTQVTQRQYDGVGRVVATTQGAGADAGTTRKLYDAMGNPVVVMDPNGNLGYFVYDAGNRPVLHIDPQRMVTQTRYNEFGETTQVLTYLKPLPAHLLPGQQALTTEQIKAIEDYLKQSAPEQNGVSMVYDGLGRKFETSRSEYNQGGWQLEKVEYDAFDNQRSVTQEVRKAANTDRTKAAEVVRFTAYEYDRRGLLIEETLPVRVDAMLNVVSSGTLSVKNKYLYNGFGFRTQRIQAYNHPTQARQTLYSHDNRGNLTLESSEAVELFEDGVLKTGQVQTHYRFNALGLLEFERHGNQPAKTIQYDRGGRKLEENNGAGGRTRWAYNEAGQISSITTYDDTAQLPAQTASSAGNQRTTHLFYDTAGRVSRTEVRSVPVVTLTDQSEVGLLNLNGTITTYRRYDRNGNLAQETDGRGNSRYHLYDAVGRKLASVDAAGYATEWQYDGALSVRETRHARALTVSQIATLKQSDTSQWQALVQPWLNALIDGSQDRSSEIRYDGHGNVLSQTQFNVELDQGNRANIVQQYQYDLRNQRSVEINAEGLVTFYFYDDQGRETLRTTGYQQEADIARLRMIKTQYNLFGEIVQQVEVKQSRSAVVAQLPTPENPELKLTELGKVLAGAAHYQATSEDRVTTYTYNKAGQRTAETSPVGRNTEWRYDAAGNQVWQRIYRVAQIDADRRTEYTDFVLRGFDSAGHETTRFNASYQGLVADHNAAGKAALQGQVEVMRQRYNGHGDLISRQQAGADSIAQINLSQFDLEANRQRYTIYDAAGRAIASNMEDGVERITLRDAAGNAVYTIESKESGNANWVKQGLDTLDELISNTSRYAQFISRFDARNQITATLQPKMALESITDKTADKTPSVTGVKFNVPQTIDAASSLGQGRYISNSPSSVTASVSAEVDADTHPTNENDGTTVTDYLLRNASVSLPAQPEWYGNDRYTFRVSGSTRERNSSFYTDVSQDFPIVPTGGGIYRLDLPAHWRVSQAKVTLYRNGSAIGDCTLDATSPIKPLTLLLPATLKPGLHLTDVPAKSQSLLLRYWRKGADLLADSKNGPWTEVLDPASHRLGDGWFWSDLAQYDRSGRRDPDWLVVEYEAFEGPIDNPTSSLGISRVNVRFSAQGVEVMPGEFGTVSTGAAGGSDKHLPISNGGVQIVGAGNGQGIRAEVDLDLFAWREYHDPKAGTYYEFSSQAALRTLTLNAPPELDGQPSLMLKLGELTRIAHRNAQGQYVFTLLADLSTRTSVLGGWLIDSRTPKKLELGVPADDKTFKPGLPLFDVTYAPVDNAWGGIRYGGKEGGTIRNPTIPVGQSHAFHVAQGPTAIYFSKQTVQTDAPTLLFTGQDPNTAEVWLGIRSTTDTSSLSYHRVALKQVGSSGLDRANWSWEIEPDFRSDVTFEYQLLARSADGKLLNRQVGYFNPKTGQCTQRPLPIGGNGASFMEQNWNLHLIDLPGVTNSDLLLVLTGENGEVASVNAKANAWGGLVFE</sequence>
<dbReference type="InterPro" id="IPR006530">
    <property type="entry name" value="YD"/>
</dbReference>
<keyword evidence="2" id="KW-1185">Reference proteome</keyword>
<evidence type="ECO:0008006" key="3">
    <source>
        <dbReference type="Google" id="ProtNLM"/>
    </source>
</evidence>
<dbReference type="PANTHER" id="PTHR32305">
    <property type="match status" value="1"/>
</dbReference>
<gene>
    <name evidence="1" type="ORF">PZA18_23205</name>
</gene>
<accession>A0ABT7E7R5</accession>
<dbReference type="Proteomes" id="UP001172778">
    <property type="component" value="Unassembled WGS sequence"/>
</dbReference>
<dbReference type="NCBIfam" id="TIGR01643">
    <property type="entry name" value="YD_repeat_2x"/>
    <property type="match status" value="2"/>
</dbReference>
<organism evidence="1 2">
    <name type="scientific">Parachitinimonas caeni</name>
    <dbReference type="NCBI Taxonomy" id="3031301"/>
    <lineage>
        <taxon>Bacteria</taxon>
        <taxon>Pseudomonadati</taxon>
        <taxon>Pseudomonadota</taxon>
        <taxon>Betaproteobacteria</taxon>
        <taxon>Neisseriales</taxon>
        <taxon>Chitinibacteraceae</taxon>
        <taxon>Parachitinimonas</taxon>
    </lineage>
</organism>
<reference evidence="1" key="1">
    <citation type="submission" date="2023-03" db="EMBL/GenBank/DDBJ databases">
        <title>Chitinimonas shenzhenensis gen. nov., sp. nov., a novel member of family Burkholderiaceae isolated from activated sludge collected in Shen Zhen, China.</title>
        <authorList>
            <person name="Wang X."/>
        </authorList>
    </citation>
    <scope>NUCLEOTIDE SEQUENCE</scope>
    <source>
        <strain evidence="1">DQS-5</strain>
    </source>
</reference>
<dbReference type="RefSeq" id="WP_284103280.1">
    <property type="nucleotide sequence ID" value="NZ_JARRAF010000074.1"/>
</dbReference>
<comment type="caution">
    <text evidence="1">The sequence shown here is derived from an EMBL/GenBank/DDBJ whole genome shotgun (WGS) entry which is preliminary data.</text>
</comment>
<dbReference type="Gene3D" id="2.180.10.10">
    <property type="entry name" value="RHS repeat-associated core"/>
    <property type="match status" value="6"/>
</dbReference>
<dbReference type="InterPro" id="IPR050708">
    <property type="entry name" value="T6SS_VgrG/RHS"/>
</dbReference>
<dbReference type="Pfam" id="PF05593">
    <property type="entry name" value="RHS_repeat"/>
    <property type="match status" value="3"/>
</dbReference>